<organism evidence="4 5">
    <name type="scientific">Kibdelosporangium aridum</name>
    <dbReference type="NCBI Taxonomy" id="2030"/>
    <lineage>
        <taxon>Bacteria</taxon>
        <taxon>Bacillati</taxon>
        <taxon>Actinomycetota</taxon>
        <taxon>Actinomycetes</taxon>
        <taxon>Pseudonocardiales</taxon>
        <taxon>Pseudonocardiaceae</taxon>
        <taxon>Kibdelosporangium</taxon>
    </lineage>
</organism>
<dbReference type="Gene3D" id="3.40.50.150">
    <property type="entry name" value="Vaccinia Virus protein VP39"/>
    <property type="match status" value="1"/>
</dbReference>
<keyword evidence="5" id="KW-1185">Reference proteome</keyword>
<keyword evidence="2 4" id="KW-0808">Transferase</keyword>
<sequence length="256" mass="28220">MSRGFRGEVADYYQRYRPGYPAEVFDTLTDVFTLTDNDTAIDLGCGTGQLTIPLAERVRSVIGMDIEPDMLAHARTTAGERPITWLLAGDTHIPHLIPLLGHRSVGVITIGQALHWMDHNTLFHNARPLLRDTGGVAVITNGTPLWLQDTTWSRALRTCVEDLLGHPVTATCGTDTESHQRYTHSLTTAGYAVHTATVSYTRHLNIDHILGGIYSALSPEQLPTDRDAFATKLQHTLEPHQPYTEHVTVTLLLGVA</sequence>
<dbReference type="InterPro" id="IPR029063">
    <property type="entry name" value="SAM-dependent_MTases_sf"/>
</dbReference>
<dbReference type="Proteomes" id="UP000192674">
    <property type="component" value="Unassembled WGS sequence"/>
</dbReference>
<protein>
    <submittedName>
        <fullName evidence="4">Methyltransferase domain-containing protein</fullName>
    </submittedName>
</protein>
<evidence type="ECO:0000256" key="2">
    <source>
        <dbReference type="ARBA" id="ARBA00022679"/>
    </source>
</evidence>
<dbReference type="SUPFAM" id="SSF53335">
    <property type="entry name" value="S-adenosyl-L-methionine-dependent methyltransferases"/>
    <property type="match status" value="1"/>
</dbReference>
<dbReference type="AlphaFoldDB" id="A0A1W2BCJ0"/>
<dbReference type="EMBL" id="FWXV01000001">
    <property type="protein sequence ID" value="SMC70554.1"/>
    <property type="molecule type" value="Genomic_DNA"/>
</dbReference>
<feature type="domain" description="Methyltransferase" evidence="3">
    <location>
        <begin position="41"/>
        <end position="134"/>
    </location>
</feature>
<dbReference type="RefSeq" id="WP_084425243.1">
    <property type="nucleotide sequence ID" value="NZ_FWXV01000001.1"/>
</dbReference>
<proteinExistence type="predicted"/>
<gene>
    <name evidence="4" type="ORF">SAMN05661093_01570</name>
</gene>
<evidence type="ECO:0000313" key="5">
    <source>
        <dbReference type="Proteomes" id="UP000192674"/>
    </source>
</evidence>
<dbReference type="OrthoDB" id="9797252at2"/>
<evidence type="ECO:0000259" key="3">
    <source>
        <dbReference type="Pfam" id="PF13649"/>
    </source>
</evidence>
<evidence type="ECO:0000313" key="4">
    <source>
        <dbReference type="EMBL" id="SMC70554.1"/>
    </source>
</evidence>
<reference evidence="4 5" key="1">
    <citation type="submission" date="2017-04" db="EMBL/GenBank/DDBJ databases">
        <authorList>
            <person name="Afonso C.L."/>
            <person name="Miller P.J."/>
            <person name="Scott M.A."/>
            <person name="Spackman E."/>
            <person name="Goraichik I."/>
            <person name="Dimitrov K.M."/>
            <person name="Suarez D.L."/>
            <person name="Swayne D.E."/>
        </authorList>
    </citation>
    <scope>NUCLEOTIDE SEQUENCE [LARGE SCALE GENOMIC DNA]</scope>
    <source>
        <strain evidence="4 5">DSM 43828</strain>
    </source>
</reference>
<dbReference type="PANTHER" id="PTHR44942:SF4">
    <property type="entry name" value="METHYLTRANSFERASE TYPE 11 DOMAIN-CONTAINING PROTEIN"/>
    <property type="match status" value="1"/>
</dbReference>
<dbReference type="GO" id="GO:0008168">
    <property type="term" value="F:methyltransferase activity"/>
    <property type="evidence" value="ECO:0007669"/>
    <property type="project" value="UniProtKB-KW"/>
</dbReference>
<dbReference type="InterPro" id="IPR051052">
    <property type="entry name" value="Diverse_substrate_MTase"/>
</dbReference>
<keyword evidence="1 4" id="KW-0489">Methyltransferase</keyword>
<dbReference type="GO" id="GO:0032259">
    <property type="term" value="P:methylation"/>
    <property type="evidence" value="ECO:0007669"/>
    <property type="project" value="UniProtKB-KW"/>
</dbReference>
<dbReference type="PANTHER" id="PTHR44942">
    <property type="entry name" value="METHYLTRANSF_11 DOMAIN-CONTAINING PROTEIN"/>
    <property type="match status" value="1"/>
</dbReference>
<dbReference type="CDD" id="cd02440">
    <property type="entry name" value="AdoMet_MTases"/>
    <property type="match status" value="1"/>
</dbReference>
<evidence type="ECO:0000256" key="1">
    <source>
        <dbReference type="ARBA" id="ARBA00022603"/>
    </source>
</evidence>
<accession>A0A1W2BCJ0</accession>
<name>A0A1W2BCJ0_KIBAR</name>
<dbReference type="InterPro" id="IPR041698">
    <property type="entry name" value="Methyltransf_25"/>
</dbReference>
<dbReference type="Pfam" id="PF13649">
    <property type="entry name" value="Methyltransf_25"/>
    <property type="match status" value="1"/>
</dbReference>